<feature type="compositionally biased region" description="Basic and acidic residues" evidence="1">
    <location>
        <begin position="82"/>
        <end position="92"/>
    </location>
</feature>
<dbReference type="eggNOG" id="ENOG502SN9P">
    <property type="taxonomic scope" value="Eukaryota"/>
</dbReference>
<dbReference type="OMA" id="PLTCIQY"/>
<keyword evidence="3" id="KW-1185">Reference proteome</keyword>
<gene>
    <name evidence="2" type="ORF">THAOC_00578</name>
</gene>
<comment type="caution">
    <text evidence="2">The sequence shown here is derived from an EMBL/GenBank/DDBJ whole genome shotgun (WGS) entry which is preliminary data.</text>
</comment>
<evidence type="ECO:0000256" key="1">
    <source>
        <dbReference type="SAM" id="MobiDB-lite"/>
    </source>
</evidence>
<feature type="region of interest" description="Disordered" evidence="1">
    <location>
        <begin position="335"/>
        <end position="361"/>
    </location>
</feature>
<organism evidence="2 3">
    <name type="scientific">Thalassiosira oceanica</name>
    <name type="common">Marine diatom</name>
    <dbReference type="NCBI Taxonomy" id="159749"/>
    <lineage>
        <taxon>Eukaryota</taxon>
        <taxon>Sar</taxon>
        <taxon>Stramenopiles</taxon>
        <taxon>Ochrophyta</taxon>
        <taxon>Bacillariophyta</taxon>
        <taxon>Coscinodiscophyceae</taxon>
        <taxon>Thalassiosirophycidae</taxon>
        <taxon>Thalassiosirales</taxon>
        <taxon>Thalassiosiraceae</taxon>
        <taxon>Thalassiosira</taxon>
    </lineage>
</organism>
<feature type="compositionally biased region" description="Low complexity" evidence="1">
    <location>
        <begin position="138"/>
        <end position="157"/>
    </location>
</feature>
<feature type="compositionally biased region" description="Polar residues" evidence="1">
    <location>
        <begin position="40"/>
        <end position="81"/>
    </location>
</feature>
<reference evidence="2 3" key="1">
    <citation type="journal article" date="2012" name="Genome Biol.">
        <title>Genome and low-iron response of an oceanic diatom adapted to chronic iron limitation.</title>
        <authorList>
            <person name="Lommer M."/>
            <person name="Specht M."/>
            <person name="Roy A.S."/>
            <person name="Kraemer L."/>
            <person name="Andreson R."/>
            <person name="Gutowska M.A."/>
            <person name="Wolf J."/>
            <person name="Bergner S.V."/>
            <person name="Schilhabel M.B."/>
            <person name="Klostermeier U.C."/>
            <person name="Beiko R.G."/>
            <person name="Rosenstiel P."/>
            <person name="Hippler M."/>
            <person name="Laroche J."/>
        </authorList>
    </citation>
    <scope>NUCLEOTIDE SEQUENCE [LARGE SCALE GENOMIC DNA]</scope>
    <source>
        <strain evidence="2 3">CCMP1005</strain>
    </source>
</reference>
<evidence type="ECO:0000313" key="2">
    <source>
        <dbReference type="EMBL" id="EJK77579.1"/>
    </source>
</evidence>
<feature type="compositionally biased region" description="Basic residues" evidence="1">
    <location>
        <begin position="1"/>
        <end position="12"/>
    </location>
</feature>
<dbReference type="OrthoDB" id="195548at2759"/>
<dbReference type="Proteomes" id="UP000266841">
    <property type="component" value="Unassembled WGS sequence"/>
</dbReference>
<protein>
    <submittedName>
        <fullName evidence="2">Uncharacterized protein</fullName>
    </submittedName>
</protein>
<sequence length="858" mass="95138">MNGFHLKKRRGVASKSQESTPRARKSSFFSRGRRSCGDTELQSRQSIDLDSSRETPSPQIESVQSLESFQSVTKEPSQIVTNRDRVPDDVRDSSPSNLKRRTDSDVRCSEQSKVEPNRTKQNTDDGNLCRRPPKLEISTDSDLSCSPTPSSPSNLLSKRSRMSNSHVRSKGLRRGLSSLSSKLAVLSTKGRELRVRSNISTEDLESARAVRSISPAEFHFHTSAYGGCNSSLTPIAQHYSTNEALLDLFSTLYEKDKYSRVTYAVGLQFIETALVTIPAHGYFKDDRYMEERTKSTADALAVTEMLGDIVPEGEDDRKVQLGILEGLVRQSFEAAVEDGEGEADKKNETSGQEDAPEGEDDREVQLGILEGPAQQSFVAAVEDCEGCGQDVEITSYFTSSVTAFLQDYANGTPHNFCVMPSQMGSLWSMTATAERHEIDGGNEVDTNGVEKTENTKVESAPTSTPSACPEKQVFNLDSECQSIVDSNVEADKQSGPQNSSEKQNDTIKQLLQREQPEDKPVATPSVKEEIEHQVAPAAEVESPSIVLAPTSDSSIQTVILKNQKLDVVRSTSAKSNVAALIDGVREQYKHLRRSGTFHVRFLDTYQGRLPGSTNGCTVIAPLTCIQYFTSPDQNLPGRRGGVSDELIDQVIDDESPWVLAAVRGKYNLGEGTFIVPSDVHDYLIEAGLLSCGQFVAVCGGDILNDEHLEQFKSSLLTLNGDRDARKVAATFFFHGHVVAVHVVKSQKGMCVDLIDSLPDPSNWITQSMRRRLRRAFASMANDDQREPTETEELDNDLPQNAVRIRCTDLEHFITLIRYYACTKFSEDEQKFIDTHHWEDNNCDFDCRVFQAFIWSEAV</sequence>
<feature type="region of interest" description="Disordered" evidence="1">
    <location>
        <begin position="1"/>
        <end position="174"/>
    </location>
</feature>
<dbReference type="EMBL" id="AGNL01000683">
    <property type="protein sequence ID" value="EJK77579.1"/>
    <property type="molecule type" value="Genomic_DNA"/>
</dbReference>
<name>K0TK35_THAOC</name>
<evidence type="ECO:0000313" key="3">
    <source>
        <dbReference type="Proteomes" id="UP000266841"/>
    </source>
</evidence>
<feature type="region of interest" description="Disordered" evidence="1">
    <location>
        <begin position="439"/>
        <end position="469"/>
    </location>
</feature>
<accession>K0TK35</accession>
<dbReference type="AlphaFoldDB" id="K0TK35"/>
<proteinExistence type="predicted"/>
<feature type="compositionally biased region" description="Basic and acidic residues" evidence="1">
    <location>
        <begin position="100"/>
        <end position="123"/>
    </location>
</feature>